<dbReference type="Gene3D" id="3.40.50.2000">
    <property type="entry name" value="Glycogen Phosphorylase B"/>
    <property type="match status" value="1"/>
</dbReference>
<protein>
    <submittedName>
        <fullName evidence="1">Glycosyltransferase</fullName>
    </submittedName>
</protein>
<name>A0A412N8P4_9BACE</name>
<gene>
    <name evidence="1" type="ORF">DWX38_05785</name>
</gene>
<comment type="caution">
    <text evidence="1">The sequence shown here is derived from an EMBL/GenBank/DDBJ whole genome shotgun (WGS) entry which is preliminary data.</text>
</comment>
<dbReference type="Pfam" id="PF13692">
    <property type="entry name" value="Glyco_trans_1_4"/>
    <property type="match status" value="1"/>
</dbReference>
<evidence type="ECO:0000313" key="1">
    <source>
        <dbReference type="EMBL" id="RGT34479.1"/>
    </source>
</evidence>
<keyword evidence="1" id="KW-0808">Transferase</keyword>
<dbReference type="CDD" id="cd03801">
    <property type="entry name" value="GT4_PimA-like"/>
    <property type="match status" value="1"/>
</dbReference>
<reference evidence="1 2" key="1">
    <citation type="submission" date="2018-08" db="EMBL/GenBank/DDBJ databases">
        <title>A genome reference for cultivated species of the human gut microbiota.</title>
        <authorList>
            <person name="Zou Y."/>
            <person name="Xue W."/>
            <person name="Luo G."/>
        </authorList>
    </citation>
    <scope>NUCLEOTIDE SEQUENCE [LARGE SCALE GENOMIC DNA]</scope>
    <source>
        <strain evidence="1 2">AF19-1AC</strain>
    </source>
</reference>
<organism evidence="1 2">
    <name type="scientific">Bacteroides clarus</name>
    <dbReference type="NCBI Taxonomy" id="626929"/>
    <lineage>
        <taxon>Bacteria</taxon>
        <taxon>Pseudomonadati</taxon>
        <taxon>Bacteroidota</taxon>
        <taxon>Bacteroidia</taxon>
        <taxon>Bacteroidales</taxon>
        <taxon>Bacteroidaceae</taxon>
        <taxon>Bacteroides</taxon>
    </lineage>
</organism>
<dbReference type="EMBL" id="QRWP01000003">
    <property type="protein sequence ID" value="RGT34479.1"/>
    <property type="molecule type" value="Genomic_DNA"/>
</dbReference>
<dbReference type="PANTHER" id="PTHR12526">
    <property type="entry name" value="GLYCOSYLTRANSFERASE"/>
    <property type="match status" value="1"/>
</dbReference>
<dbReference type="AlphaFoldDB" id="A0A412N8P4"/>
<proteinExistence type="predicted"/>
<sequence>MKKVLLISTRPPFPLYNGSAIRTFQAIKFFYESSYIVDVLYLTTQNDNKITNQGLERFCRNIYTFRISVFKSYLKVLWGIFSNRKPLQVNYYYFKSIEKRFLRNMHEYDVVFYNNIRTAEYLKDIKSYKIMDFVDAISMNYEKAITQKKGLWHYIYRIDHQRCLKYERELLTRFNKCMIISDVDRDYILYDKCPYKISVIENYVQLHEDTINHKEQNYNIVFVGTMNYEPNISAVNYFVNKVFPSLLKRYPQLKFYIVGNKPSKEVMKLKCDNIIVTGFVNDVWEYLKQSAVVVIPMISGAGIQNKILEAMSIGGCVVTTPIGFEGLKKREGAPLVVYSEEEMIIAISSLLDSTTLRAVMGNRAKQYIAEYYSENKIFSKFQNFIKNI</sequence>
<dbReference type="Proteomes" id="UP000285159">
    <property type="component" value="Unassembled WGS sequence"/>
</dbReference>
<dbReference type="RefSeq" id="WP_118467321.1">
    <property type="nucleotide sequence ID" value="NZ_CABIZW010000005.1"/>
</dbReference>
<accession>A0A412N8P4</accession>
<dbReference type="GO" id="GO:0016740">
    <property type="term" value="F:transferase activity"/>
    <property type="evidence" value="ECO:0007669"/>
    <property type="project" value="UniProtKB-KW"/>
</dbReference>
<dbReference type="SUPFAM" id="SSF53756">
    <property type="entry name" value="UDP-Glycosyltransferase/glycogen phosphorylase"/>
    <property type="match status" value="1"/>
</dbReference>
<evidence type="ECO:0000313" key="2">
    <source>
        <dbReference type="Proteomes" id="UP000285159"/>
    </source>
</evidence>